<dbReference type="InterPro" id="IPR015424">
    <property type="entry name" value="PyrdxlP-dep_Trfase"/>
</dbReference>
<dbReference type="CDD" id="cd00609">
    <property type="entry name" value="AAT_like"/>
    <property type="match status" value="1"/>
</dbReference>
<dbReference type="SUPFAM" id="SSF46785">
    <property type="entry name" value="Winged helix' DNA-binding domain"/>
    <property type="match status" value="1"/>
</dbReference>
<dbReference type="InterPro" id="IPR036390">
    <property type="entry name" value="WH_DNA-bd_sf"/>
</dbReference>
<reference evidence="9 10" key="1">
    <citation type="submission" date="2020-07" db="EMBL/GenBank/DDBJ databases">
        <authorList>
            <person name="Feng X."/>
        </authorList>
    </citation>
    <scope>NUCLEOTIDE SEQUENCE [LARGE SCALE GENOMIC DNA]</scope>
    <source>
        <strain evidence="9 10">JCM31066</strain>
    </source>
</reference>
<evidence type="ECO:0000256" key="1">
    <source>
        <dbReference type="ARBA" id="ARBA00005384"/>
    </source>
</evidence>
<sequence length="487" mass="53619">MSVGPASGEFLYERIARQLDAQIQDGVFRVGERLPSVRQLCASERVSPASALQALSLLEARGLIEARPKSGFFVRHRRVDCAPPPPPSSCKLEPGAVGVSDVVAQVFYQAGDERMVPLGAAIPAPELLPTERLSRCLAQLARSQPERLGRYDIKPGHPELLRQLVRRFASYGCHVAQEELVVTFGAMEALNLAVRAVTHPGDIVAVESPCYFGLLEILESLGLRALPVPGTCEEGIDLDLLETAIERHRVKAVMLVPSFSNPNGSCMSQPRRERLMALLADHGIPLVEDDIYGDIHFGPERPRPVKSLDRDGLVLYCGSFSKILSPGLRVGWVAGGRYSEQVRRLKYISSLTTPAINQLAIARFLESTAMERHLRSLRQAFRTQMAQISEEILASFPEGTGLSQPEGGFYLWVQLPDGVDAFDLHRLAAAEKIDIAPGQIFCPHADIRNRIRISCGYPCDARIRKSIHTLARLVRELAAGHLKPSKR</sequence>
<evidence type="ECO:0000259" key="8">
    <source>
        <dbReference type="PROSITE" id="PS50949"/>
    </source>
</evidence>
<dbReference type="InterPro" id="IPR004839">
    <property type="entry name" value="Aminotransferase_I/II_large"/>
</dbReference>
<dbReference type="SUPFAM" id="SSF53383">
    <property type="entry name" value="PLP-dependent transferases"/>
    <property type="match status" value="1"/>
</dbReference>
<evidence type="ECO:0000313" key="10">
    <source>
        <dbReference type="Proteomes" id="UP000546464"/>
    </source>
</evidence>
<evidence type="ECO:0000313" key="9">
    <source>
        <dbReference type="EMBL" id="MBC2593352.1"/>
    </source>
</evidence>
<dbReference type="InterPro" id="IPR051446">
    <property type="entry name" value="HTH_trans_reg/aminotransferase"/>
</dbReference>
<dbReference type="Gene3D" id="3.90.1150.10">
    <property type="entry name" value="Aspartate Aminotransferase, domain 1"/>
    <property type="match status" value="1"/>
</dbReference>
<dbReference type="Proteomes" id="UP000546464">
    <property type="component" value="Unassembled WGS sequence"/>
</dbReference>
<evidence type="ECO:0000256" key="5">
    <source>
        <dbReference type="ARBA" id="ARBA00023015"/>
    </source>
</evidence>
<dbReference type="GO" id="GO:0008483">
    <property type="term" value="F:transaminase activity"/>
    <property type="evidence" value="ECO:0007669"/>
    <property type="project" value="UniProtKB-KW"/>
</dbReference>
<evidence type="ECO:0000256" key="6">
    <source>
        <dbReference type="ARBA" id="ARBA00023125"/>
    </source>
</evidence>
<dbReference type="Gene3D" id="1.10.10.10">
    <property type="entry name" value="Winged helix-like DNA-binding domain superfamily/Winged helix DNA-binding domain"/>
    <property type="match status" value="1"/>
</dbReference>
<comment type="similarity">
    <text evidence="1">In the C-terminal section; belongs to the class-I pyridoxal-phosphate-dependent aminotransferase family.</text>
</comment>
<evidence type="ECO:0000256" key="3">
    <source>
        <dbReference type="ARBA" id="ARBA00022679"/>
    </source>
</evidence>
<dbReference type="Gene3D" id="3.40.640.10">
    <property type="entry name" value="Type I PLP-dependent aspartate aminotransferase-like (Major domain)"/>
    <property type="match status" value="1"/>
</dbReference>
<dbReference type="FunFam" id="3.40.640.10:FF:000023">
    <property type="entry name" value="Transcriptional regulator, GntR family"/>
    <property type="match status" value="1"/>
</dbReference>
<keyword evidence="7" id="KW-0804">Transcription</keyword>
<evidence type="ECO:0000256" key="7">
    <source>
        <dbReference type="ARBA" id="ARBA00023163"/>
    </source>
</evidence>
<dbReference type="GO" id="GO:0030170">
    <property type="term" value="F:pyridoxal phosphate binding"/>
    <property type="evidence" value="ECO:0007669"/>
    <property type="project" value="InterPro"/>
</dbReference>
<dbReference type="GO" id="GO:0003700">
    <property type="term" value="F:DNA-binding transcription factor activity"/>
    <property type="evidence" value="ECO:0007669"/>
    <property type="project" value="InterPro"/>
</dbReference>
<dbReference type="PROSITE" id="PS50949">
    <property type="entry name" value="HTH_GNTR"/>
    <property type="match status" value="1"/>
</dbReference>
<gene>
    <name evidence="9" type="ORF">H5P28_03670</name>
</gene>
<dbReference type="SMART" id="SM00345">
    <property type="entry name" value="HTH_GNTR"/>
    <property type="match status" value="1"/>
</dbReference>
<comment type="caution">
    <text evidence="9">The sequence shown here is derived from an EMBL/GenBank/DDBJ whole genome shotgun (WGS) entry which is preliminary data.</text>
</comment>
<organism evidence="9 10">
    <name type="scientific">Ruficoccus amylovorans</name>
    <dbReference type="NCBI Taxonomy" id="1804625"/>
    <lineage>
        <taxon>Bacteria</taxon>
        <taxon>Pseudomonadati</taxon>
        <taxon>Verrucomicrobiota</taxon>
        <taxon>Opitutia</taxon>
        <taxon>Puniceicoccales</taxon>
        <taxon>Cerasicoccaceae</taxon>
        <taxon>Ruficoccus</taxon>
    </lineage>
</organism>
<dbReference type="AlphaFoldDB" id="A0A842HAB3"/>
<name>A0A842HAB3_9BACT</name>
<keyword evidence="10" id="KW-1185">Reference proteome</keyword>
<dbReference type="InterPro" id="IPR015422">
    <property type="entry name" value="PyrdxlP-dep_Trfase_small"/>
</dbReference>
<dbReference type="GO" id="GO:0003677">
    <property type="term" value="F:DNA binding"/>
    <property type="evidence" value="ECO:0007669"/>
    <property type="project" value="UniProtKB-KW"/>
</dbReference>
<dbReference type="RefSeq" id="WP_185674361.1">
    <property type="nucleotide sequence ID" value="NZ_JACHVB010000013.1"/>
</dbReference>
<dbReference type="InterPro" id="IPR036388">
    <property type="entry name" value="WH-like_DNA-bd_sf"/>
</dbReference>
<keyword evidence="6" id="KW-0238">DNA-binding</keyword>
<keyword evidence="2 9" id="KW-0032">Aminotransferase</keyword>
<dbReference type="Pfam" id="PF00155">
    <property type="entry name" value="Aminotran_1_2"/>
    <property type="match status" value="1"/>
</dbReference>
<keyword evidence="4" id="KW-0663">Pyridoxal phosphate</keyword>
<dbReference type="EMBL" id="JACHVB010000013">
    <property type="protein sequence ID" value="MBC2593352.1"/>
    <property type="molecule type" value="Genomic_DNA"/>
</dbReference>
<protein>
    <submittedName>
        <fullName evidence="9">PLP-dependent aminotransferase family protein</fullName>
    </submittedName>
</protein>
<evidence type="ECO:0000256" key="2">
    <source>
        <dbReference type="ARBA" id="ARBA00022576"/>
    </source>
</evidence>
<keyword evidence="5" id="KW-0805">Transcription regulation</keyword>
<dbReference type="CDD" id="cd07377">
    <property type="entry name" value="WHTH_GntR"/>
    <property type="match status" value="1"/>
</dbReference>
<dbReference type="InterPro" id="IPR015421">
    <property type="entry name" value="PyrdxlP-dep_Trfase_major"/>
</dbReference>
<accession>A0A842HAB3</accession>
<evidence type="ECO:0000256" key="4">
    <source>
        <dbReference type="ARBA" id="ARBA00022898"/>
    </source>
</evidence>
<feature type="domain" description="HTH gntR-type" evidence="8">
    <location>
        <begin position="9"/>
        <end position="77"/>
    </location>
</feature>
<proteinExistence type="inferred from homology"/>
<dbReference type="PANTHER" id="PTHR46577:SF2">
    <property type="entry name" value="TRANSCRIPTIONAL REGULATORY PROTEIN"/>
    <property type="match status" value="1"/>
</dbReference>
<dbReference type="Pfam" id="PF00392">
    <property type="entry name" value="GntR"/>
    <property type="match status" value="1"/>
</dbReference>
<keyword evidence="3 9" id="KW-0808">Transferase</keyword>
<dbReference type="InterPro" id="IPR000524">
    <property type="entry name" value="Tscrpt_reg_HTH_GntR"/>
</dbReference>
<dbReference type="PANTHER" id="PTHR46577">
    <property type="entry name" value="HTH-TYPE TRANSCRIPTIONAL REGULATORY PROTEIN GABR"/>
    <property type="match status" value="1"/>
</dbReference>